<dbReference type="Gene3D" id="3.40.190.10">
    <property type="entry name" value="Periplasmic binding protein-like II"/>
    <property type="match status" value="2"/>
</dbReference>
<dbReference type="SUPFAM" id="SSF53850">
    <property type="entry name" value="Periplasmic binding protein-like II"/>
    <property type="match status" value="1"/>
</dbReference>
<gene>
    <name evidence="3" type="ORF">VA7868_03356</name>
</gene>
<dbReference type="PANTHER" id="PTHR38834:SF3">
    <property type="entry name" value="SOLUTE-BINDING PROTEIN FAMILY 3_N-TERMINAL DOMAIN-CONTAINING PROTEIN"/>
    <property type="match status" value="1"/>
</dbReference>
<dbReference type="InterPro" id="IPR001638">
    <property type="entry name" value="Solute-binding_3/MltF_N"/>
</dbReference>
<dbReference type="AlphaFoldDB" id="A0A1M5ZX28"/>
<dbReference type="RefSeq" id="WP_073604983.1">
    <property type="nucleotide sequence ID" value="NZ_FQXZ01000039.1"/>
</dbReference>
<evidence type="ECO:0000259" key="2">
    <source>
        <dbReference type="Pfam" id="PF00497"/>
    </source>
</evidence>
<name>A0A1M5ZX28_9VIBR</name>
<dbReference type="Pfam" id="PF00497">
    <property type="entry name" value="SBP_bac_3"/>
    <property type="match status" value="1"/>
</dbReference>
<evidence type="ECO:0000313" key="3">
    <source>
        <dbReference type="EMBL" id="SHI28706.1"/>
    </source>
</evidence>
<dbReference type="PANTHER" id="PTHR38834">
    <property type="entry name" value="PERIPLASMIC SUBSTRATE BINDING PROTEIN FAMILY 3"/>
    <property type="match status" value="1"/>
</dbReference>
<keyword evidence="4" id="KW-1185">Reference proteome</keyword>
<protein>
    <submittedName>
        <fullName evidence="3">Bacterial extracellular solute-binding proteins, family 3</fullName>
    </submittedName>
</protein>
<keyword evidence="1" id="KW-0732">Signal</keyword>
<feature type="domain" description="Solute-binding protein family 3/N-terminal" evidence="2">
    <location>
        <begin position="36"/>
        <end position="245"/>
    </location>
</feature>
<dbReference type="STRING" id="1216006.VA7868_03356"/>
<feature type="signal peptide" evidence="1">
    <location>
        <begin position="1"/>
        <end position="22"/>
    </location>
</feature>
<evidence type="ECO:0000256" key="1">
    <source>
        <dbReference type="SAM" id="SignalP"/>
    </source>
</evidence>
<sequence length="249" mass="29007">MNFINPILLLISILSASMTVFARDPPQITLDIACSMYYPYVYQQDEQIKGKFYEIAELVANQANIPFRYRLLPWARVFNYGLTKENFLVGCLGRTLKREQLFYWIGPLTSRVDVHFYQHASSDAKIRILSDLKAYKIAVQRQSFYEDFLIAMNFPPESIQAVTSQEQLFLLLVEKRVDFFLIDDITFANMPARLHISPDLFKKSLFAFSMQEYLALSKKTSKTIYERLSAAYKELESNGQLRHLISHPE</sequence>
<dbReference type="OrthoDB" id="8587856at2"/>
<dbReference type="EMBL" id="FQXZ01000039">
    <property type="protein sequence ID" value="SHI28706.1"/>
    <property type="molecule type" value="Genomic_DNA"/>
</dbReference>
<evidence type="ECO:0000313" key="4">
    <source>
        <dbReference type="Proteomes" id="UP000184608"/>
    </source>
</evidence>
<dbReference type="Proteomes" id="UP000184608">
    <property type="component" value="Unassembled WGS sequence"/>
</dbReference>
<reference evidence="3 4" key="1">
    <citation type="submission" date="2016-11" db="EMBL/GenBank/DDBJ databases">
        <authorList>
            <person name="Jaros S."/>
            <person name="Januszkiewicz K."/>
            <person name="Wedrychowicz H."/>
        </authorList>
    </citation>
    <scope>NUCLEOTIDE SEQUENCE [LARGE SCALE GENOMIC DNA]</scope>
    <source>
        <strain evidence="3 4">CECT 7868</strain>
    </source>
</reference>
<proteinExistence type="predicted"/>
<accession>A0A1M5ZX28</accession>
<feature type="chain" id="PRO_5012070451" evidence="1">
    <location>
        <begin position="23"/>
        <end position="249"/>
    </location>
</feature>
<organism evidence="3 4">
    <name type="scientific">Vibrio aerogenes CECT 7868</name>
    <dbReference type="NCBI Taxonomy" id="1216006"/>
    <lineage>
        <taxon>Bacteria</taxon>
        <taxon>Pseudomonadati</taxon>
        <taxon>Pseudomonadota</taxon>
        <taxon>Gammaproteobacteria</taxon>
        <taxon>Vibrionales</taxon>
        <taxon>Vibrionaceae</taxon>
        <taxon>Vibrio</taxon>
    </lineage>
</organism>